<organism evidence="2 3">
    <name type="scientific">Rhinolophus ferrumequinum</name>
    <name type="common">Greater horseshoe bat</name>
    <dbReference type="NCBI Taxonomy" id="59479"/>
    <lineage>
        <taxon>Eukaryota</taxon>
        <taxon>Metazoa</taxon>
        <taxon>Chordata</taxon>
        <taxon>Craniata</taxon>
        <taxon>Vertebrata</taxon>
        <taxon>Euteleostomi</taxon>
        <taxon>Mammalia</taxon>
        <taxon>Eutheria</taxon>
        <taxon>Laurasiatheria</taxon>
        <taxon>Chiroptera</taxon>
        <taxon>Yinpterochiroptera</taxon>
        <taxon>Rhinolophoidea</taxon>
        <taxon>Rhinolophidae</taxon>
        <taxon>Rhinolophinae</taxon>
        <taxon>Rhinolophus</taxon>
    </lineage>
</organism>
<reference evidence="3" key="3">
    <citation type="submission" date="2018-12" db="EMBL/GenBank/DDBJ databases">
        <title>G10K-VGP greater horseshoe bat female genome, primary haplotype.</title>
        <authorList>
            <person name="Teeling E."/>
            <person name="Myers G."/>
            <person name="Vernes S."/>
            <person name="Pippel M."/>
            <person name="Winkler S."/>
            <person name="Fedrigo O."/>
            <person name="Rhie A."/>
            <person name="Koren S."/>
            <person name="Phillippy A."/>
            <person name="Lewin H."/>
            <person name="Damas J."/>
            <person name="Howe K."/>
            <person name="Mountcastle J."/>
            <person name="Jarvis E.D."/>
        </authorList>
    </citation>
    <scope>NUCLEOTIDE SEQUENCE [LARGE SCALE GENOMIC DNA]</scope>
</reference>
<sequence length="132" mass="14140">MPGLPPGATHRSRWLSRSVSGLSSTGTKSLRRPSSWRLGSSESTVSTAVMPAPCRRPGSATAAAPPRYSPGRTCSIPGGVPGARFPHLPTWRRPRAGGRACHRVGRLERPPRDAQQRPRRTRPTAECGLSGK</sequence>
<accession>A0A671FA02</accession>
<evidence type="ECO:0000313" key="2">
    <source>
        <dbReference type="Ensembl" id="ENSRFEP00010022517.1"/>
    </source>
</evidence>
<feature type="compositionally biased region" description="Basic residues" evidence="1">
    <location>
        <begin position="90"/>
        <end position="104"/>
    </location>
</feature>
<reference evidence="2" key="5">
    <citation type="submission" date="2025-09" db="UniProtKB">
        <authorList>
            <consortium name="Ensembl"/>
        </authorList>
    </citation>
    <scope>IDENTIFICATION</scope>
</reference>
<evidence type="ECO:0000313" key="3">
    <source>
        <dbReference type="Proteomes" id="UP000472240"/>
    </source>
</evidence>
<dbReference type="OMA" id="LAKAPIM"/>
<protein>
    <submittedName>
        <fullName evidence="2">Uncharacterized protein</fullName>
    </submittedName>
</protein>
<reference evidence="2" key="4">
    <citation type="submission" date="2025-08" db="UniProtKB">
        <authorList>
            <consortium name="Ensembl"/>
        </authorList>
    </citation>
    <scope>IDENTIFICATION</scope>
</reference>
<feature type="compositionally biased region" description="Polar residues" evidence="1">
    <location>
        <begin position="37"/>
        <end position="47"/>
    </location>
</feature>
<proteinExistence type="predicted"/>
<reference evidence="2 3" key="1">
    <citation type="journal article" date="2015" name="Annu Rev Anim Biosci">
        <title>The Genome 10K Project: a way forward.</title>
        <authorList>
            <person name="Koepfli K.P."/>
            <person name="Paten B."/>
            <person name="O'Brien S.J."/>
            <person name="Koepfli K.P."/>
            <person name="Paten B."/>
            <person name="Antunes A."/>
            <person name="Belov K."/>
            <person name="Bustamante C."/>
            <person name="Castoe T.A."/>
            <person name="Clawson H."/>
            <person name="Crawford A.J."/>
            <person name="Diekhans M."/>
            <person name="Distel D."/>
            <person name="Durbin R."/>
            <person name="Earl D."/>
            <person name="Fujita M.K."/>
            <person name="Gamble T."/>
            <person name="Georges A."/>
            <person name="Gemmell N."/>
            <person name="Gilbert M.T."/>
            <person name="Graves J.M."/>
            <person name="Green R.E."/>
            <person name="Hickey G."/>
            <person name="Jarvis E.D."/>
            <person name="Johnson W."/>
            <person name="Komissarov A."/>
            <person name="Korf I."/>
            <person name="Kuhn R."/>
            <person name="Larkin D.M."/>
            <person name="Lewin H."/>
            <person name="Lopez J.V."/>
            <person name="Ma J."/>
            <person name="Marques-Bonet T."/>
            <person name="Miller W."/>
            <person name="Murphy R."/>
            <person name="Pevzner P."/>
            <person name="Shapiro B."/>
            <person name="Steiner C."/>
            <person name="Tamazian G."/>
            <person name="Venkatesh B."/>
            <person name="Wang J."/>
            <person name="Wayne R."/>
            <person name="Wiley E."/>
            <person name="Yang H."/>
            <person name="Zhang G."/>
            <person name="Haussler D."/>
            <person name="Ryder O."/>
            <person name="O'Brien S.J."/>
        </authorList>
    </citation>
    <scope>NUCLEOTIDE SEQUENCE</scope>
</reference>
<name>A0A671FA02_RHIFE</name>
<dbReference type="AlphaFoldDB" id="A0A671FA02"/>
<dbReference type="Proteomes" id="UP000472240">
    <property type="component" value="Chromosome 22"/>
</dbReference>
<feature type="compositionally biased region" description="Basic and acidic residues" evidence="1">
    <location>
        <begin position="105"/>
        <end position="116"/>
    </location>
</feature>
<dbReference type="GeneTree" id="ENSGT00860000135883"/>
<dbReference type="Ensembl" id="ENSRFET00010024509.1">
    <property type="protein sequence ID" value="ENSRFEP00010022517.1"/>
    <property type="gene ID" value="ENSRFEG00010015098.1"/>
</dbReference>
<dbReference type="InParanoid" id="A0A671FA02"/>
<feature type="compositionally biased region" description="Polar residues" evidence="1">
    <location>
        <begin position="15"/>
        <end position="28"/>
    </location>
</feature>
<evidence type="ECO:0000256" key="1">
    <source>
        <dbReference type="SAM" id="MobiDB-lite"/>
    </source>
</evidence>
<feature type="region of interest" description="Disordered" evidence="1">
    <location>
        <begin position="1"/>
        <end position="132"/>
    </location>
</feature>
<keyword evidence="3" id="KW-1185">Reference proteome</keyword>
<reference evidence="2 3" key="2">
    <citation type="journal article" date="2018" name="Annu Rev Anim Biosci">
        <title>Bat Biology, Genomes, and the Bat1K Project: To Generate Chromosome-Level Genomes for All Living Bat Species.</title>
        <authorList>
            <person name="Teeling E.C."/>
            <person name="Vernes S.C."/>
            <person name="Davalos L.M."/>
            <person name="Ray D.A."/>
            <person name="Gilbert M.T.P."/>
            <person name="Myers E."/>
        </authorList>
    </citation>
    <scope>NUCLEOTIDE SEQUENCE</scope>
</reference>